<protein>
    <recommendedName>
        <fullName evidence="4">PepSY domain-containing protein</fullName>
    </recommendedName>
</protein>
<proteinExistence type="predicted"/>
<dbReference type="Proteomes" id="UP000024547">
    <property type="component" value="Unassembled WGS sequence"/>
</dbReference>
<organism evidence="2 3">
    <name type="scientific">Hyphomonas atlantica</name>
    <dbReference type="NCBI Taxonomy" id="1280948"/>
    <lineage>
        <taxon>Bacteria</taxon>
        <taxon>Pseudomonadati</taxon>
        <taxon>Pseudomonadota</taxon>
        <taxon>Alphaproteobacteria</taxon>
        <taxon>Hyphomonadales</taxon>
        <taxon>Hyphomonadaceae</taxon>
        <taxon>Hyphomonas</taxon>
    </lineage>
</organism>
<reference evidence="2 3" key="1">
    <citation type="journal article" date="2014" name="Antonie Van Leeuwenhoek">
        <title>Hyphomonas beringensis sp. nov. and Hyphomonas chukchiensis sp. nov., isolated from surface seawater of the Bering Sea and Chukchi Sea.</title>
        <authorList>
            <person name="Li C."/>
            <person name="Lai Q."/>
            <person name="Li G."/>
            <person name="Dong C."/>
            <person name="Wang J."/>
            <person name="Liao Y."/>
            <person name="Shao Z."/>
        </authorList>
    </citation>
    <scope>NUCLEOTIDE SEQUENCE [LARGE SCALE GENOMIC DNA]</scope>
    <source>
        <strain evidence="2 3">22II1-22F38</strain>
    </source>
</reference>
<keyword evidence="1" id="KW-0472">Membrane</keyword>
<dbReference type="PATRIC" id="fig|1280948.3.peg.1410"/>
<gene>
    <name evidence="2" type="ORF">HY36_15905</name>
</gene>
<dbReference type="EMBL" id="AWFH01000010">
    <property type="protein sequence ID" value="KCZ62252.1"/>
    <property type="molecule type" value="Genomic_DNA"/>
</dbReference>
<name>A0A059E3X6_9PROT</name>
<keyword evidence="3" id="KW-1185">Reference proteome</keyword>
<dbReference type="STRING" id="1280948.HY36_15905"/>
<evidence type="ECO:0000313" key="2">
    <source>
        <dbReference type="EMBL" id="KCZ62252.1"/>
    </source>
</evidence>
<dbReference type="eggNOG" id="COG3182">
    <property type="taxonomic scope" value="Bacteria"/>
</dbReference>
<evidence type="ECO:0000313" key="3">
    <source>
        <dbReference type="Proteomes" id="UP000024547"/>
    </source>
</evidence>
<evidence type="ECO:0008006" key="4">
    <source>
        <dbReference type="Google" id="ProtNLM"/>
    </source>
</evidence>
<keyword evidence="1" id="KW-0812">Transmembrane</keyword>
<sequence>MSKKIAFKLRQWHKWLSLAIGGQVLLWLASGVYMVVVDLDFIHGDHLVTNMTEIIEADDEPAVTFAEIVSEYPDATSITLANWVGRPVYRVTSDEGLKLVDAGSGVVLSPIQESDAIAVARFHYTRDNEVRSATLLEDKADAPSEIQSRPLPLWRIDFDDPGSTAFYVSPSDGSLVTRRHTYWRLFDFAWMLHIMDYEERADVNNPLLRIAAGLGLLLSLVGMCLLFFSFRRRGQIAS</sequence>
<feature type="transmembrane region" description="Helical" evidence="1">
    <location>
        <begin position="207"/>
        <end position="228"/>
    </location>
</feature>
<accession>A0A059E3X6</accession>
<dbReference type="AlphaFoldDB" id="A0A059E3X6"/>
<evidence type="ECO:0000256" key="1">
    <source>
        <dbReference type="SAM" id="Phobius"/>
    </source>
</evidence>
<dbReference type="RefSeq" id="WP_035550386.1">
    <property type="nucleotide sequence ID" value="NZ_AWFH01000010.1"/>
</dbReference>
<keyword evidence="1" id="KW-1133">Transmembrane helix</keyword>
<dbReference type="OrthoDB" id="9806195at2"/>
<comment type="caution">
    <text evidence="2">The sequence shown here is derived from an EMBL/GenBank/DDBJ whole genome shotgun (WGS) entry which is preliminary data.</text>
</comment>